<accession>A0A839HN24</accession>
<dbReference type="CDD" id="cd01900">
    <property type="entry name" value="YchF"/>
    <property type="match status" value="1"/>
</dbReference>
<dbReference type="InterPro" id="IPR006073">
    <property type="entry name" value="GTP-bd"/>
</dbReference>
<dbReference type="Pfam" id="PF01926">
    <property type="entry name" value="MMR_HSR1"/>
    <property type="match status" value="1"/>
</dbReference>
<dbReference type="FunFam" id="1.10.150.300:FF:000001">
    <property type="entry name" value="Ribosome-binding ATPase YchF"/>
    <property type="match status" value="1"/>
</dbReference>
<dbReference type="GO" id="GO:0005737">
    <property type="term" value="C:cytoplasm"/>
    <property type="evidence" value="ECO:0007669"/>
    <property type="project" value="TreeGrafter"/>
</dbReference>
<dbReference type="HAMAP" id="MF_00944">
    <property type="entry name" value="YchF_OLA1_ATPase"/>
    <property type="match status" value="1"/>
</dbReference>
<dbReference type="Gene3D" id="1.10.150.300">
    <property type="entry name" value="TGS-like domain"/>
    <property type="match status" value="1"/>
</dbReference>
<dbReference type="PROSITE" id="PS51710">
    <property type="entry name" value="G_OBG"/>
    <property type="match status" value="1"/>
</dbReference>
<dbReference type="InterPro" id="IPR027417">
    <property type="entry name" value="P-loop_NTPase"/>
</dbReference>
<dbReference type="InterPro" id="IPR013029">
    <property type="entry name" value="YchF_C"/>
</dbReference>
<dbReference type="GO" id="GO:0043023">
    <property type="term" value="F:ribosomal large subunit binding"/>
    <property type="evidence" value="ECO:0007669"/>
    <property type="project" value="UniProtKB-UniRule"/>
</dbReference>
<comment type="function">
    <text evidence="6">ATPase that binds to both the 70S ribosome and the 50S ribosomal subunit in a nucleotide-independent manner.</text>
</comment>
<name>A0A839HN24_9BURK</name>
<comment type="cofactor">
    <cofactor evidence="1">
        <name>Mg(2+)</name>
        <dbReference type="ChEBI" id="CHEBI:18420"/>
    </cofactor>
</comment>
<dbReference type="PANTHER" id="PTHR23305:SF18">
    <property type="entry name" value="OBG-TYPE G DOMAIN-CONTAINING PROTEIN"/>
    <property type="match status" value="1"/>
</dbReference>
<dbReference type="InterPro" id="IPR012676">
    <property type="entry name" value="TGS-like"/>
</dbReference>
<dbReference type="SUPFAM" id="SSF81271">
    <property type="entry name" value="TGS-like"/>
    <property type="match status" value="1"/>
</dbReference>
<dbReference type="GO" id="GO:0005524">
    <property type="term" value="F:ATP binding"/>
    <property type="evidence" value="ECO:0007669"/>
    <property type="project" value="UniProtKB-UniRule"/>
</dbReference>
<feature type="domain" description="OBG-type G" evidence="7">
    <location>
        <begin position="3"/>
        <end position="257"/>
    </location>
</feature>
<evidence type="ECO:0000256" key="5">
    <source>
        <dbReference type="ARBA" id="ARBA00022842"/>
    </source>
</evidence>
<keyword evidence="3 6" id="KW-0547">Nucleotide-binding</keyword>
<evidence type="ECO:0000313" key="9">
    <source>
        <dbReference type="EMBL" id="MBB1160391.1"/>
    </source>
</evidence>
<gene>
    <name evidence="6 9" type="primary">ychF</name>
    <name evidence="9" type="ORF">H4F90_00150</name>
</gene>
<proteinExistence type="inferred from homology"/>
<dbReference type="Gene3D" id="3.10.20.30">
    <property type="match status" value="1"/>
</dbReference>
<dbReference type="EMBL" id="JACIVI010000001">
    <property type="protein sequence ID" value="MBB1160391.1"/>
    <property type="molecule type" value="Genomic_DNA"/>
</dbReference>
<dbReference type="InterPro" id="IPR041706">
    <property type="entry name" value="YchF_N"/>
</dbReference>
<dbReference type="RefSeq" id="WP_182660317.1">
    <property type="nucleotide sequence ID" value="NZ_JACIVI010000001.1"/>
</dbReference>
<dbReference type="PANTHER" id="PTHR23305">
    <property type="entry name" value="OBG GTPASE FAMILY"/>
    <property type="match status" value="1"/>
</dbReference>
<evidence type="ECO:0000259" key="8">
    <source>
        <dbReference type="PROSITE" id="PS51880"/>
    </source>
</evidence>
<comment type="caution">
    <text evidence="9">The sequence shown here is derived from an EMBL/GenBank/DDBJ whole genome shotgun (WGS) entry which is preliminary data.</text>
</comment>
<sequence>MSLQCGIVGLPNVGKSTLFNALTQAGIAAENYPFCTIEPNVGVVELPDPRLQALAGIVKPERIVPAIVEFVDIAGLVAGASQGEGLGNQFLSHIRETDAIVNVVRCFEDDNVIHVAGKVDPIADIEVIQTELCLADLGTVEKTLQRSIKAARSGNDKEAAALVKVLEKCQAALNQAQPVRSVEFSKEERVILKPLCLITAKPAMFVGNVSETGFENNPFLDRLKAYAEKQNAPVVAICAKTEAELAGMEDEDRAIFLAEMGQDEPGLNRLIRAAFKLLGLQTYFTAGVKEVRAWTVAIGATAPQAAGVIHTDFERGFIRAQTIAFEDYLAFKGEQGAKDAGKMRAEGKDYIVKDGDVMNFLFNV</sequence>
<dbReference type="PIRSF" id="PIRSF006641">
    <property type="entry name" value="CHP00092"/>
    <property type="match status" value="1"/>
</dbReference>
<dbReference type="SUPFAM" id="SSF52540">
    <property type="entry name" value="P-loop containing nucleoside triphosphate hydrolases"/>
    <property type="match status" value="1"/>
</dbReference>
<evidence type="ECO:0000256" key="2">
    <source>
        <dbReference type="ARBA" id="ARBA00022723"/>
    </source>
</evidence>
<dbReference type="InterPro" id="IPR031167">
    <property type="entry name" value="G_OBG"/>
</dbReference>
<evidence type="ECO:0000256" key="3">
    <source>
        <dbReference type="ARBA" id="ARBA00022741"/>
    </source>
</evidence>
<keyword evidence="9" id="KW-0378">Hydrolase</keyword>
<comment type="similarity">
    <text evidence="6">Belongs to the TRAFAC class OBG-HflX-like GTPase superfamily. OBG GTPase family. YchF/OLA1 subfamily.</text>
</comment>
<dbReference type="FunFam" id="3.10.20.30:FF:000001">
    <property type="entry name" value="Ribosome-binding ATPase YchF"/>
    <property type="match status" value="1"/>
</dbReference>
<dbReference type="PRINTS" id="PR00326">
    <property type="entry name" value="GTP1OBG"/>
</dbReference>
<dbReference type="Gene3D" id="3.40.50.300">
    <property type="entry name" value="P-loop containing nucleotide triphosphate hydrolases"/>
    <property type="match status" value="1"/>
</dbReference>
<dbReference type="CDD" id="cd04867">
    <property type="entry name" value="TGS_YchF_OLA1"/>
    <property type="match status" value="1"/>
</dbReference>
<evidence type="ECO:0000256" key="6">
    <source>
        <dbReference type="HAMAP-Rule" id="MF_00944"/>
    </source>
</evidence>
<feature type="domain" description="TGS" evidence="8">
    <location>
        <begin position="279"/>
        <end position="362"/>
    </location>
</feature>
<dbReference type="GO" id="GO:0005525">
    <property type="term" value="F:GTP binding"/>
    <property type="evidence" value="ECO:0007669"/>
    <property type="project" value="InterPro"/>
</dbReference>
<feature type="binding site" evidence="6">
    <location>
        <begin position="12"/>
        <end position="17"/>
    </location>
    <ligand>
        <name>ATP</name>
        <dbReference type="ChEBI" id="CHEBI:30616"/>
    </ligand>
</feature>
<dbReference type="GO" id="GO:0046872">
    <property type="term" value="F:metal ion binding"/>
    <property type="evidence" value="ECO:0007669"/>
    <property type="project" value="UniProtKB-KW"/>
</dbReference>
<dbReference type="InterPro" id="IPR012675">
    <property type="entry name" value="Beta-grasp_dom_sf"/>
</dbReference>
<keyword evidence="4 6" id="KW-0067">ATP-binding</keyword>
<evidence type="ECO:0000256" key="4">
    <source>
        <dbReference type="ARBA" id="ARBA00022840"/>
    </source>
</evidence>
<dbReference type="InterPro" id="IPR004396">
    <property type="entry name" value="ATPase_YchF/OLA1"/>
</dbReference>
<dbReference type="AlphaFoldDB" id="A0A839HN24"/>
<dbReference type="InterPro" id="IPR023192">
    <property type="entry name" value="TGS-like_dom_sf"/>
</dbReference>
<keyword evidence="2" id="KW-0479">Metal-binding</keyword>
<reference evidence="9 10" key="1">
    <citation type="submission" date="2020-08" db="EMBL/GenBank/DDBJ databases">
        <title>Aquariorum lacteus gen. nov., sp. nov., a new member of the family Comamonadaceae, isolated from freshwater aquarium.</title>
        <authorList>
            <person name="Chun S.-J."/>
        </authorList>
    </citation>
    <scope>NUCLEOTIDE SEQUENCE [LARGE SCALE GENOMIC DNA]</scope>
    <source>
        <strain evidence="9 10">SJAQ100</strain>
    </source>
</reference>
<dbReference type="GO" id="GO:0016887">
    <property type="term" value="F:ATP hydrolysis activity"/>
    <property type="evidence" value="ECO:0007669"/>
    <property type="project" value="UniProtKB-UniRule"/>
</dbReference>
<dbReference type="Proteomes" id="UP000586093">
    <property type="component" value="Unassembled WGS sequence"/>
</dbReference>
<protein>
    <recommendedName>
        <fullName evidence="6">Ribosome-binding ATPase YchF</fullName>
    </recommendedName>
</protein>
<dbReference type="PROSITE" id="PS51880">
    <property type="entry name" value="TGS"/>
    <property type="match status" value="1"/>
</dbReference>
<evidence type="ECO:0000256" key="1">
    <source>
        <dbReference type="ARBA" id="ARBA00001946"/>
    </source>
</evidence>
<keyword evidence="10" id="KW-1185">Reference proteome</keyword>
<evidence type="ECO:0000313" key="10">
    <source>
        <dbReference type="Proteomes" id="UP000586093"/>
    </source>
</evidence>
<evidence type="ECO:0000259" key="7">
    <source>
        <dbReference type="PROSITE" id="PS51710"/>
    </source>
</evidence>
<dbReference type="NCBIfam" id="TIGR00092">
    <property type="entry name" value="redox-regulated ATPase YchF"/>
    <property type="match status" value="1"/>
</dbReference>
<organism evidence="9 10">
    <name type="scientific">Aquariibacter albus</name>
    <dbReference type="NCBI Taxonomy" id="2759899"/>
    <lineage>
        <taxon>Bacteria</taxon>
        <taxon>Pseudomonadati</taxon>
        <taxon>Pseudomonadota</taxon>
        <taxon>Betaproteobacteria</taxon>
        <taxon>Burkholderiales</taxon>
        <taxon>Sphaerotilaceae</taxon>
        <taxon>Aquariibacter</taxon>
    </lineage>
</organism>
<dbReference type="InterPro" id="IPR004095">
    <property type="entry name" value="TGS"/>
</dbReference>
<dbReference type="Pfam" id="PF06071">
    <property type="entry name" value="YchF-GTPase_C"/>
    <property type="match status" value="1"/>
</dbReference>
<keyword evidence="5" id="KW-0460">Magnesium</keyword>